<accession>A0ABS3BYI4</accession>
<dbReference type="RefSeq" id="WP_206576709.1">
    <property type="nucleotide sequence ID" value="NZ_JAFKCT010000001.1"/>
</dbReference>
<keyword evidence="2" id="KW-1185">Reference proteome</keyword>
<name>A0ABS3BYI4_9BACT</name>
<dbReference type="SUPFAM" id="SSF49464">
    <property type="entry name" value="Carboxypeptidase regulatory domain-like"/>
    <property type="match status" value="1"/>
</dbReference>
<dbReference type="Proteomes" id="UP000664317">
    <property type="component" value="Unassembled WGS sequence"/>
</dbReference>
<dbReference type="Gene3D" id="2.60.40.1120">
    <property type="entry name" value="Carboxypeptidase-like, regulatory domain"/>
    <property type="match status" value="1"/>
</dbReference>
<reference evidence="1 2" key="1">
    <citation type="submission" date="2021-03" db="EMBL/GenBank/DDBJ databases">
        <title>novel species isolated from a fishpond in China.</title>
        <authorList>
            <person name="Lu H."/>
            <person name="Cai Z."/>
        </authorList>
    </citation>
    <scope>NUCLEOTIDE SEQUENCE [LARGE SCALE GENOMIC DNA]</scope>
    <source>
        <strain evidence="1 2">H41</strain>
    </source>
</reference>
<dbReference type="InterPro" id="IPR008969">
    <property type="entry name" value="CarboxyPept-like_regulatory"/>
</dbReference>
<sequence length="1121" mass="126156">MSQIIPSYPLFEGSQVLTSDQLNQLGAYLDQQNRLTRSKLIGIGIVCGLQIQPLTAGLKVTKGLGITSEGFLIQIGTDFNATHYRPYSLPVGVSYKPFGFPEQDATLWEMLSEKPEDDADVKKLNDPASFLNEKFVLLFIEIFDRDLKSCLGNACDDKGKDRIFSLRRLLVGKADLDLILTRSSNVPNPFPSAPDLKHFALRKPLFKPAAPESNQIGAFINHYQKTIQATVDASFWENLKAGYNTFEPLLAKSFEFKNPFDQAALTAKITQINQSLSDAPATVRGAQYLYDFFKELNLAWEEFLESGLALWYSCPTDPSLFPLHLLLGKAMPSSESAEEFYKYRHGLIQPPIFNGQRLQKETLAQRYRRLVLMIETFELDLLRNPKPDQFPIKITPSKEKYGRLGQRSLPYYYSIKSKGGLGNWFSLEKNWADPEQQQLWSSARGSVLGYDNQPDTPVANPDFLQSPLSYDWEAYPFLRIEGHLDQDIAKAKDAILKLISDFNLPVHLEALHLDAAGVAEDKNCGWNDLQEEYMHHRLLLVGLIRDLREILDFLRKFNEEHGSEEELFDDDAEKQVLKAFELFENWVEALAECMEDLDWDKFQESYKKILQTLLDFLLIQMKLLDQIDIDEKEQDMRLELYNGLMARVSPLVYRILDLFYFTKIQRLYLSYLQRKAKLHNSRKFSEYLIQNPGLTHEAGVYKGGTFILLYMQSSGKVIGDFSLPGAACDCLCLDACEGEDWGLLPPFARPDFAITLQNKGIRIEIMVNDRLAVDRKYTVKPIQDGSEKGGTVKQDGESPAFLYEPPKDFTGDDAFSYQLLDEESGLSDVGRVTIWVKGPKHTGCYTVEILTCWGEKFVRAALSARDLPQENSLEQAVQSLLNSLQETKGFTPEEIEFSILEGEDERTQLVTCLGLLQDGMDYDALGQAILDYQAENCGAQNPPPPQCTSTKVVGTLMGPTGGSITGAKISVEGTNITTTTDDKGNFSVEFPNPGQTLIFEAPRFIRTSRAICNETVITVVMTPQTLGEVVVPGLTIGINTLADDDLIRVASFRGLLAAENPTKDRNELIKLVENDKQEVVLDTEELGMLKNDTLKTIADERDLKYRSNTTKAALVKLIGGK</sequence>
<gene>
    <name evidence="1" type="ORF">J0A68_03055</name>
</gene>
<comment type="caution">
    <text evidence="1">The sequence shown here is derived from an EMBL/GenBank/DDBJ whole genome shotgun (WGS) entry which is preliminary data.</text>
</comment>
<evidence type="ECO:0008006" key="3">
    <source>
        <dbReference type="Google" id="ProtNLM"/>
    </source>
</evidence>
<protein>
    <recommendedName>
        <fullName evidence="3">Carboxypeptidase regulatory-like domain-containing protein</fullName>
    </recommendedName>
</protein>
<organism evidence="1 2">
    <name type="scientific">Algoriphagus oliviformis</name>
    <dbReference type="NCBI Taxonomy" id="2811231"/>
    <lineage>
        <taxon>Bacteria</taxon>
        <taxon>Pseudomonadati</taxon>
        <taxon>Bacteroidota</taxon>
        <taxon>Cytophagia</taxon>
        <taxon>Cytophagales</taxon>
        <taxon>Cyclobacteriaceae</taxon>
        <taxon>Algoriphagus</taxon>
    </lineage>
</organism>
<evidence type="ECO:0000313" key="2">
    <source>
        <dbReference type="Proteomes" id="UP000664317"/>
    </source>
</evidence>
<dbReference type="Pfam" id="PF17963">
    <property type="entry name" value="Big_9"/>
    <property type="match status" value="1"/>
</dbReference>
<evidence type="ECO:0000313" key="1">
    <source>
        <dbReference type="EMBL" id="MBN7809917.1"/>
    </source>
</evidence>
<proteinExistence type="predicted"/>
<dbReference type="EMBL" id="JAFKCT010000001">
    <property type="protein sequence ID" value="MBN7809917.1"/>
    <property type="molecule type" value="Genomic_DNA"/>
</dbReference>